<dbReference type="AlphaFoldDB" id="A0AAV6ZR16"/>
<evidence type="ECO:0000313" key="12">
    <source>
        <dbReference type="Proteomes" id="UP000824782"/>
    </source>
</evidence>
<dbReference type="InterPro" id="IPR037160">
    <property type="entry name" value="DNA_Pol_thumb_sf"/>
</dbReference>
<sequence length="345" mass="40219">DAFDILAENFEFEINKSPLVAFRRASSVLKSLQSPIMSTKDLEGLPLIGVEMKYIIEEILEEGQCCRVLEVLNSERYKAFKAFTSIFGVGLKTSEKWFRMGLRTLEDIKYKKDLKLTTMQKHGLLYYDDIADYVSKMEAEAVEHLMKNIIYKFVPDAIVTITGGFRRGKELGHDVDLLITCPRKGVEREILHNTLNVLKNQGQLLFYDIYESTFDDTKRPSRRVDALDHYQKSFLILKLSRKEVKAEKQRDDGWTRLEDLRDWKAVRVDLVITPHEQYAFALLGWTGSPQFERDLRRYATQEKKMMLDNHALFDKTKNVFLKARSEEDIFAHLGLDYVLPEERNA</sequence>
<dbReference type="PANTHER" id="PTHR11276">
    <property type="entry name" value="DNA POLYMERASE TYPE-X FAMILY MEMBER"/>
    <property type="match status" value="1"/>
</dbReference>
<organism evidence="11 12">
    <name type="scientific">Engystomops pustulosus</name>
    <name type="common">Tungara frog</name>
    <name type="synonym">Physalaemus pustulosus</name>
    <dbReference type="NCBI Taxonomy" id="76066"/>
    <lineage>
        <taxon>Eukaryota</taxon>
        <taxon>Metazoa</taxon>
        <taxon>Chordata</taxon>
        <taxon>Craniata</taxon>
        <taxon>Vertebrata</taxon>
        <taxon>Euteleostomi</taxon>
        <taxon>Amphibia</taxon>
        <taxon>Batrachia</taxon>
        <taxon>Anura</taxon>
        <taxon>Neobatrachia</taxon>
        <taxon>Hyloidea</taxon>
        <taxon>Leptodactylidae</taxon>
        <taxon>Leiuperinae</taxon>
        <taxon>Engystomops</taxon>
    </lineage>
</organism>
<comment type="caution">
    <text evidence="11">The sequence shown here is derived from an EMBL/GenBank/DDBJ whole genome shotgun (WGS) entry which is preliminary data.</text>
</comment>
<dbReference type="FunFam" id="1.10.150.20:FF:000010">
    <property type="entry name" value="DNA polymerase lambda"/>
    <property type="match status" value="1"/>
</dbReference>
<dbReference type="InterPro" id="IPR018944">
    <property type="entry name" value="DNA_pol_lambd_fingers_domain"/>
</dbReference>
<evidence type="ECO:0000256" key="2">
    <source>
        <dbReference type="ARBA" id="ARBA00004123"/>
    </source>
</evidence>
<keyword evidence="12" id="KW-1185">Reference proteome</keyword>
<dbReference type="SUPFAM" id="SSF81301">
    <property type="entry name" value="Nucleotidyltransferase"/>
    <property type="match status" value="1"/>
</dbReference>
<dbReference type="Pfam" id="PF14791">
    <property type="entry name" value="DNA_pol_B_thumb"/>
    <property type="match status" value="1"/>
</dbReference>
<dbReference type="Gene3D" id="3.30.210.10">
    <property type="entry name" value="DNA polymerase, thumb domain"/>
    <property type="match status" value="1"/>
</dbReference>
<dbReference type="Gene3D" id="1.10.150.20">
    <property type="entry name" value="5' to 3' exonuclease, C-terminal subdomain"/>
    <property type="match status" value="1"/>
</dbReference>
<dbReference type="CDD" id="cd00141">
    <property type="entry name" value="NT_POLXc"/>
    <property type="match status" value="1"/>
</dbReference>
<keyword evidence="6 9" id="KW-0479">Metal-binding</keyword>
<dbReference type="Proteomes" id="UP000824782">
    <property type="component" value="Unassembled WGS sequence"/>
</dbReference>
<feature type="binding site" evidence="9">
    <location>
        <position position="174"/>
    </location>
    <ligand>
        <name>Mg(2+)</name>
        <dbReference type="ChEBI" id="CHEBI:18420"/>
    </ligand>
</feature>
<feature type="binding site" evidence="9">
    <location>
        <position position="269"/>
    </location>
    <ligand>
        <name>Mg(2+)</name>
        <dbReference type="ChEBI" id="CHEBI:18420"/>
    </ligand>
</feature>
<dbReference type="InterPro" id="IPR027421">
    <property type="entry name" value="DNA_pol_lamdba_lyase_dom_sf"/>
</dbReference>
<dbReference type="InterPro" id="IPR019843">
    <property type="entry name" value="DNA_pol-X_BS"/>
</dbReference>
<dbReference type="SUPFAM" id="SSF81585">
    <property type="entry name" value="PsbU/PolX domain-like"/>
    <property type="match status" value="1"/>
</dbReference>
<dbReference type="Gene3D" id="3.30.460.10">
    <property type="entry name" value="Beta Polymerase, domain 2"/>
    <property type="match status" value="1"/>
</dbReference>
<dbReference type="InterPro" id="IPR022312">
    <property type="entry name" value="DNA_pol_X"/>
</dbReference>
<comment type="subcellular location">
    <subcellularLocation>
        <location evidence="2">Nucleus</location>
    </subcellularLocation>
</comment>
<name>A0AAV6ZR16_ENGPU</name>
<evidence type="ECO:0000256" key="5">
    <source>
        <dbReference type="ARBA" id="ARBA00022695"/>
    </source>
</evidence>
<feature type="non-terminal residue" evidence="11">
    <location>
        <position position="1"/>
    </location>
</feature>
<keyword evidence="7 9" id="KW-0460">Magnesium</keyword>
<dbReference type="InterPro" id="IPR002054">
    <property type="entry name" value="DNA-dir_DNA_pol_X"/>
</dbReference>
<comment type="similarity">
    <text evidence="3">Belongs to the DNA polymerase type-X family.</text>
</comment>
<evidence type="ECO:0000259" key="10">
    <source>
        <dbReference type="SMART" id="SM00483"/>
    </source>
</evidence>
<gene>
    <name evidence="11" type="ORF">GDO81_004228</name>
</gene>
<dbReference type="EMBL" id="WNYA01000011">
    <property type="protein sequence ID" value="KAG8551716.1"/>
    <property type="molecule type" value="Genomic_DNA"/>
</dbReference>
<dbReference type="SMART" id="SM00483">
    <property type="entry name" value="POLXc"/>
    <property type="match status" value="1"/>
</dbReference>
<dbReference type="InterPro" id="IPR043519">
    <property type="entry name" value="NT_sf"/>
</dbReference>
<evidence type="ECO:0000256" key="8">
    <source>
        <dbReference type="ARBA" id="ARBA00023242"/>
    </source>
</evidence>
<evidence type="ECO:0000256" key="7">
    <source>
        <dbReference type="ARBA" id="ARBA00022842"/>
    </source>
</evidence>
<keyword evidence="8" id="KW-0539">Nucleus</keyword>
<dbReference type="PROSITE" id="PS00522">
    <property type="entry name" value="DNA_POLYMERASE_X"/>
    <property type="match status" value="1"/>
</dbReference>
<evidence type="ECO:0000313" key="11">
    <source>
        <dbReference type="EMBL" id="KAG8551716.1"/>
    </source>
</evidence>
<dbReference type="PRINTS" id="PR00871">
    <property type="entry name" value="DNAPOLXTDT"/>
</dbReference>
<dbReference type="Gene3D" id="1.10.150.110">
    <property type="entry name" value="DNA polymerase beta, N-terminal domain-like"/>
    <property type="match status" value="1"/>
</dbReference>
<reference evidence="11" key="1">
    <citation type="thesis" date="2020" institute="ProQuest LLC" country="789 East Eisenhower Parkway, Ann Arbor, MI, USA">
        <title>Comparative Genomics and Chromosome Evolution.</title>
        <authorList>
            <person name="Mudd A.B."/>
        </authorList>
    </citation>
    <scope>NUCLEOTIDE SEQUENCE</scope>
    <source>
        <strain evidence="11">237g6f4</strain>
        <tissue evidence="11">Blood</tissue>
    </source>
</reference>
<dbReference type="Pfam" id="PF14792">
    <property type="entry name" value="DNA_pol_B_palm"/>
    <property type="match status" value="1"/>
</dbReference>
<dbReference type="GO" id="GO:0003887">
    <property type="term" value="F:DNA-directed DNA polymerase activity"/>
    <property type="evidence" value="ECO:0007669"/>
    <property type="project" value="InterPro"/>
</dbReference>
<evidence type="ECO:0000256" key="3">
    <source>
        <dbReference type="ARBA" id="ARBA00008323"/>
    </source>
</evidence>
<dbReference type="SUPFAM" id="SSF47802">
    <property type="entry name" value="DNA polymerase beta, N-terminal domain-like"/>
    <property type="match status" value="1"/>
</dbReference>
<protein>
    <recommendedName>
        <fullName evidence="10">DNA-directed DNA polymerase X domain-containing protein</fullName>
    </recommendedName>
</protein>
<dbReference type="GO" id="GO:0046872">
    <property type="term" value="F:metal ion binding"/>
    <property type="evidence" value="ECO:0007669"/>
    <property type="project" value="UniProtKB-KW"/>
</dbReference>
<dbReference type="PIRSF" id="PIRSF000817">
    <property type="entry name" value="DNA_NT"/>
    <property type="match status" value="1"/>
</dbReference>
<proteinExistence type="inferred from homology"/>
<evidence type="ECO:0000256" key="4">
    <source>
        <dbReference type="ARBA" id="ARBA00022679"/>
    </source>
</evidence>
<evidence type="ECO:0000256" key="1">
    <source>
        <dbReference type="ARBA" id="ARBA00001946"/>
    </source>
</evidence>
<dbReference type="GO" id="GO:0003912">
    <property type="term" value="F:DNA nucleotidylexotransferase activity"/>
    <property type="evidence" value="ECO:0007669"/>
    <property type="project" value="TreeGrafter"/>
</dbReference>
<dbReference type="InterPro" id="IPR029398">
    <property type="entry name" value="PolB_thumb"/>
</dbReference>
<feature type="domain" description="DNA-directed DNA polymerase X" evidence="10">
    <location>
        <begin position="1"/>
        <end position="344"/>
    </location>
</feature>
<dbReference type="InterPro" id="IPR001726">
    <property type="entry name" value="TdT/Mu"/>
</dbReference>
<evidence type="ECO:0000256" key="6">
    <source>
        <dbReference type="ARBA" id="ARBA00022723"/>
    </source>
</evidence>
<dbReference type="PRINTS" id="PR00869">
    <property type="entry name" value="DNAPOLX"/>
</dbReference>
<dbReference type="PANTHER" id="PTHR11276:SF21">
    <property type="entry name" value="DNA NUCLEOTIDYLEXOTRANSFERASE"/>
    <property type="match status" value="1"/>
</dbReference>
<dbReference type="GO" id="GO:0003677">
    <property type="term" value="F:DNA binding"/>
    <property type="evidence" value="ECO:0007669"/>
    <property type="project" value="InterPro"/>
</dbReference>
<comment type="cofactor">
    <cofactor evidence="1 9">
        <name>Mg(2+)</name>
        <dbReference type="ChEBI" id="CHEBI:18420"/>
    </cofactor>
</comment>
<dbReference type="GO" id="GO:0005634">
    <property type="term" value="C:nucleus"/>
    <property type="evidence" value="ECO:0007669"/>
    <property type="project" value="UniProtKB-SubCell"/>
</dbReference>
<dbReference type="InterPro" id="IPR028207">
    <property type="entry name" value="DNA_pol_B_palm_palm"/>
</dbReference>
<keyword evidence="5" id="KW-0548">Nucleotidyltransferase</keyword>
<accession>A0AAV6ZR16</accession>
<dbReference type="Pfam" id="PF10391">
    <property type="entry name" value="DNA_pol_lambd_f"/>
    <property type="match status" value="1"/>
</dbReference>
<dbReference type="FunFam" id="3.30.210.10:FF:000003">
    <property type="entry name" value="DNA nucleotidylexotransferase"/>
    <property type="match status" value="1"/>
</dbReference>
<feature type="binding site" evidence="9">
    <location>
        <position position="176"/>
    </location>
    <ligand>
        <name>Mg(2+)</name>
        <dbReference type="ChEBI" id="CHEBI:18420"/>
    </ligand>
</feature>
<dbReference type="GO" id="GO:0006303">
    <property type="term" value="P:double-strand break repair via nonhomologous end joining"/>
    <property type="evidence" value="ECO:0007669"/>
    <property type="project" value="TreeGrafter"/>
</dbReference>
<keyword evidence="4" id="KW-0808">Transferase</keyword>
<evidence type="ECO:0000256" key="9">
    <source>
        <dbReference type="PIRSR" id="PIRSR000817-1"/>
    </source>
</evidence>